<evidence type="ECO:0008006" key="3">
    <source>
        <dbReference type="Google" id="ProtNLM"/>
    </source>
</evidence>
<accession>A0ABT3CTY7</accession>
<name>A0ABT3CTY7_9BACT</name>
<gene>
    <name evidence="1" type="ORF">N7U62_09720</name>
</gene>
<comment type="caution">
    <text evidence="1">The sequence shown here is derived from an EMBL/GenBank/DDBJ whole genome shotgun (WGS) entry which is preliminary data.</text>
</comment>
<reference evidence="1 2" key="1">
    <citation type="submission" date="2022-10" db="EMBL/GenBank/DDBJ databases">
        <title>Comparative genomics and taxonomic characterization of three novel marine species of genus Reichenbachiella exhibiting antioxidant and polysaccharide degradation activities.</title>
        <authorList>
            <person name="Muhammad N."/>
            <person name="Lee Y.-J."/>
            <person name="Ko J."/>
            <person name="Kim S.-G."/>
        </authorList>
    </citation>
    <scope>NUCLEOTIDE SEQUENCE [LARGE SCALE GENOMIC DNA]</scope>
    <source>
        <strain evidence="1 2">ABR2-5</strain>
    </source>
</reference>
<proteinExistence type="predicted"/>
<organism evidence="1 2">
    <name type="scientific">Reichenbachiella ulvae</name>
    <dbReference type="NCBI Taxonomy" id="2980104"/>
    <lineage>
        <taxon>Bacteria</taxon>
        <taxon>Pseudomonadati</taxon>
        <taxon>Bacteroidota</taxon>
        <taxon>Cytophagia</taxon>
        <taxon>Cytophagales</taxon>
        <taxon>Reichenbachiellaceae</taxon>
        <taxon>Reichenbachiella</taxon>
    </lineage>
</organism>
<dbReference type="RefSeq" id="WP_264137771.1">
    <property type="nucleotide sequence ID" value="NZ_JAOYOD010000001.1"/>
</dbReference>
<sequence length="123" mass="14382">MTETTNPRLCPECERPVFGRADKKFCSDACRNAYNNRSNSDAVNLVRNINNTLRKNRRILLDLNPDGKTKLPKSKLLQKGFDFEYHTSIYTTKSGQQYRYCYDQGYLLLDDDFVLLIVKKDFN</sequence>
<evidence type="ECO:0000313" key="2">
    <source>
        <dbReference type="Proteomes" id="UP001300692"/>
    </source>
</evidence>
<protein>
    <recommendedName>
        <fullName evidence="3">DUF2116 family Zn-ribbon domain-containing protein</fullName>
    </recommendedName>
</protein>
<dbReference type="Proteomes" id="UP001300692">
    <property type="component" value="Unassembled WGS sequence"/>
</dbReference>
<dbReference type="EMBL" id="JAOYOD010000001">
    <property type="protein sequence ID" value="MCV9386940.1"/>
    <property type="molecule type" value="Genomic_DNA"/>
</dbReference>
<evidence type="ECO:0000313" key="1">
    <source>
        <dbReference type="EMBL" id="MCV9386940.1"/>
    </source>
</evidence>
<keyword evidence="2" id="KW-1185">Reference proteome</keyword>